<organism evidence="4 5">
    <name type="scientific">Marchantia polymorpha subsp. ruderalis</name>
    <dbReference type="NCBI Taxonomy" id="1480154"/>
    <lineage>
        <taxon>Eukaryota</taxon>
        <taxon>Viridiplantae</taxon>
        <taxon>Streptophyta</taxon>
        <taxon>Embryophyta</taxon>
        <taxon>Marchantiophyta</taxon>
        <taxon>Marchantiopsida</taxon>
        <taxon>Marchantiidae</taxon>
        <taxon>Marchantiales</taxon>
        <taxon>Marchantiaceae</taxon>
        <taxon>Marchantia</taxon>
    </lineage>
</organism>
<dbReference type="PROSITE" id="PS00107">
    <property type="entry name" value="PROTEIN_KINASE_ATP"/>
    <property type="match status" value="1"/>
</dbReference>
<dbReference type="Gene3D" id="3.30.200.20">
    <property type="entry name" value="Phosphorylase Kinase, domain 1"/>
    <property type="match status" value="1"/>
</dbReference>
<keyword evidence="1" id="KW-0547">Nucleotide-binding</keyword>
<dbReference type="GO" id="GO:0004672">
    <property type="term" value="F:protein kinase activity"/>
    <property type="evidence" value="ECO:0007669"/>
    <property type="project" value="InterPro"/>
</dbReference>
<accession>A0A176WQN0</accession>
<dbReference type="PROSITE" id="PS50011">
    <property type="entry name" value="PROTEIN_KINASE_DOM"/>
    <property type="match status" value="1"/>
</dbReference>
<dbReference type="SUPFAM" id="SSF56112">
    <property type="entry name" value="Protein kinase-like (PK-like)"/>
    <property type="match status" value="1"/>
</dbReference>
<evidence type="ECO:0000256" key="2">
    <source>
        <dbReference type="SAM" id="MobiDB-lite"/>
    </source>
</evidence>
<gene>
    <name evidence="4" type="ORF">AXG93_167s1230</name>
</gene>
<dbReference type="AlphaFoldDB" id="A0A176WQN0"/>
<keyword evidence="5" id="KW-1185">Reference proteome</keyword>
<dbReference type="PANTHER" id="PTHR47209">
    <property type="entry name" value="OS06G0639500 PROTEIN"/>
    <property type="match status" value="1"/>
</dbReference>
<dbReference type="PANTHER" id="PTHR47209:SF1">
    <property type="entry name" value="OS06G0639500 PROTEIN"/>
    <property type="match status" value="1"/>
</dbReference>
<dbReference type="InterPro" id="IPR001245">
    <property type="entry name" value="Ser-Thr/Tyr_kinase_cat_dom"/>
</dbReference>
<evidence type="ECO:0000259" key="3">
    <source>
        <dbReference type="PROSITE" id="PS50011"/>
    </source>
</evidence>
<dbReference type="InterPro" id="IPR011009">
    <property type="entry name" value="Kinase-like_dom_sf"/>
</dbReference>
<dbReference type="EMBL" id="LVLJ01000377">
    <property type="protein sequence ID" value="OAE34612.1"/>
    <property type="molecule type" value="Genomic_DNA"/>
</dbReference>
<evidence type="ECO:0000313" key="4">
    <source>
        <dbReference type="EMBL" id="OAE34612.1"/>
    </source>
</evidence>
<sequence>MGSGDGTATTVGAAARQSRSRAPAAFLRPVSASAPPILSARIDDEQAEAEAGAVSVVYECLLDQSFPMRTKLVPAYFASDEQKRRQRGKLAFRVGSIAGQQNRGVMGGDSFGPSLPRTASEEDYFGDDFEQFGSTSGLMETSSQRPSWIEPDDLKLMHRIGRGLFGDVWLATLHNSTEEFDEFHEVAVKMMPLIADDRVRILLAKFEALFEAAQGLNRVSWPQGISTKNGKACIIMKFYEGSIGDKIAKLPGNALPIKDVVRYGVDLVRGIMELHSCGVLALNLKPCNYLLDEQDTAVLGEFGIPLLFFENSATKSEPVPWMGTPNYMAPEQWDPALRGPLSFETDAWGFACSIVEMISGVKPWANLTANEILEAVVVKREKPAIPAGLPPGLHHILRACFEYDYRRRPTFAEILRAFTRPDELFQEGDWICVRDKPGGDCTKIGIVKAVIGPDSLYLQLCDKLGEPVQISGGDRLSLWKDKFRTGERVKLKNSVSSPRFGWAGVPQVSHDKEALVVGLNDNDGVVVVSFRGSKELWKADPVEIERVSGGLVAGDWVFLRGGWAVDPDAAAADQRTSRIGVIHHVASDGKVQVAFLGRECLWTGSPPEFEKAVPLSSGQFIRLRNDVLSPRFQWPVKVPGNWDMGRIVNVLPNGGLMVDFPGRFRNRKGWWADAEEVEVVRIQEIEGIVQKYQHIESMHWAIRPVVSLLGFLIVARAGIVVVNVMTHPFQGKQVPKEEPARKIETKAVIDSHCVTKEPHNTSSSPLAAVATLIFGDSSSNGR</sequence>
<proteinExistence type="predicted"/>
<dbReference type="Gene3D" id="1.10.510.10">
    <property type="entry name" value="Transferase(Phosphotransferase) domain 1"/>
    <property type="match status" value="1"/>
</dbReference>
<feature type="region of interest" description="Disordered" evidence="2">
    <location>
        <begin position="1"/>
        <end position="22"/>
    </location>
</feature>
<feature type="domain" description="Protein kinase" evidence="3">
    <location>
        <begin position="154"/>
        <end position="425"/>
    </location>
</feature>
<dbReference type="InterPro" id="IPR017441">
    <property type="entry name" value="Protein_kinase_ATP_BS"/>
</dbReference>
<dbReference type="Proteomes" id="UP000077202">
    <property type="component" value="Unassembled WGS sequence"/>
</dbReference>
<dbReference type="GO" id="GO:0005524">
    <property type="term" value="F:ATP binding"/>
    <property type="evidence" value="ECO:0007669"/>
    <property type="project" value="UniProtKB-UniRule"/>
</dbReference>
<name>A0A176WQN0_MARPO</name>
<comment type="caution">
    <text evidence="4">The sequence shown here is derived from an EMBL/GenBank/DDBJ whole genome shotgun (WGS) entry which is preliminary data.</text>
</comment>
<dbReference type="InterPro" id="IPR053293">
    <property type="entry name" value="OCM_Kinase"/>
</dbReference>
<dbReference type="GO" id="GO:0016567">
    <property type="term" value="P:protein ubiquitination"/>
    <property type="evidence" value="ECO:0007669"/>
    <property type="project" value="UniProtKB-UniPathway"/>
</dbReference>
<keyword evidence="1" id="KW-0067">ATP-binding</keyword>
<protein>
    <recommendedName>
        <fullName evidence="3">Protein kinase domain-containing protein</fullName>
    </recommendedName>
</protein>
<evidence type="ECO:0000313" key="5">
    <source>
        <dbReference type="Proteomes" id="UP000077202"/>
    </source>
</evidence>
<reference evidence="4" key="1">
    <citation type="submission" date="2016-03" db="EMBL/GenBank/DDBJ databases">
        <title>Mechanisms controlling the formation of the plant cell surface in tip-growing cells are functionally conserved among land plants.</title>
        <authorList>
            <person name="Honkanen S."/>
            <person name="Jones V.A."/>
            <person name="Morieri G."/>
            <person name="Champion C."/>
            <person name="Hetherington A.J."/>
            <person name="Kelly S."/>
            <person name="Saint-Marcoux D."/>
            <person name="Proust H."/>
            <person name="Prescott H."/>
            <person name="Dolan L."/>
        </authorList>
    </citation>
    <scope>NUCLEOTIDE SEQUENCE [LARGE SCALE GENOMIC DNA]</scope>
    <source>
        <tissue evidence="4">Whole gametophyte</tissue>
    </source>
</reference>
<evidence type="ECO:0000256" key="1">
    <source>
        <dbReference type="PROSITE-ProRule" id="PRU10141"/>
    </source>
</evidence>
<feature type="binding site" evidence="1">
    <location>
        <position position="189"/>
    </location>
    <ligand>
        <name>ATP</name>
        <dbReference type="ChEBI" id="CHEBI:30616"/>
    </ligand>
</feature>
<dbReference type="UniPathway" id="UPA00143"/>
<dbReference type="Pfam" id="PF07714">
    <property type="entry name" value="PK_Tyr_Ser-Thr"/>
    <property type="match status" value="1"/>
</dbReference>
<dbReference type="InterPro" id="IPR000719">
    <property type="entry name" value="Prot_kinase_dom"/>
</dbReference>